<dbReference type="GO" id="GO:0016655">
    <property type="term" value="F:oxidoreductase activity, acting on NAD(P)H, quinone or similar compound as acceptor"/>
    <property type="evidence" value="ECO:0007669"/>
    <property type="project" value="UniProtKB-UniRule"/>
</dbReference>
<dbReference type="HAMAP" id="MF_01350">
    <property type="entry name" value="NDH1_NuoH"/>
    <property type="match status" value="1"/>
</dbReference>
<dbReference type="GO" id="GO:0005886">
    <property type="term" value="C:plasma membrane"/>
    <property type="evidence" value="ECO:0007669"/>
    <property type="project" value="UniProtKB-SubCell"/>
</dbReference>
<dbReference type="PANTHER" id="PTHR11432">
    <property type="entry name" value="NADH DEHYDROGENASE SUBUNIT 1"/>
    <property type="match status" value="1"/>
</dbReference>
<dbReference type="STRING" id="313368.SAMN04488012_10750"/>
<dbReference type="InterPro" id="IPR001694">
    <property type="entry name" value="NADH_UbQ_OxRdtase_su1/FPO"/>
</dbReference>
<dbReference type="NCBIfam" id="NF004745">
    <property type="entry name" value="PRK06076.1-6"/>
    <property type="match status" value="1"/>
</dbReference>
<dbReference type="GO" id="GO:0009060">
    <property type="term" value="P:aerobic respiration"/>
    <property type="evidence" value="ECO:0007669"/>
    <property type="project" value="TreeGrafter"/>
</dbReference>
<dbReference type="Proteomes" id="UP000184040">
    <property type="component" value="Unassembled WGS sequence"/>
</dbReference>
<dbReference type="EMBL" id="FQZA01000007">
    <property type="protein sequence ID" value="SHJ30204.1"/>
    <property type="molecule type" value="Genomic_DNA"/>
</dbReference>
<feature type="transmembrane region" description="Helical" evidence="5">
    <location>
        <begin position="82"/>
        <end position="102"/>
    </location>
</feature>
<evidence type="ECO:0000256" key="3">
    <source>
        <dbReference type="ARBA" id="ARBA00022989"/>
    </source>
</evidence>
<dbReference type="NCBIfam" id="NF004741">
    <property type="entry name" value="PRK06076.1-2"/>
    <property type="match status" value="1"/>
</dbReference>
<feature type="transmembrane region" description="Helical" evidence="5">
    <location>
        <begin position="309"/>
        <end position="331"/>
    </location>
</feature>
<gene>
    <name evidence="5" type="primary">nuoH</name>
    <name evidence="7" type="ORF">SAMN04488012_10750</name>
</gene>
<evidence type="ECO:0000256" key="5">
    <source>
        <dbReference type="HAMAP-Rule" id="MF_01350"/>
    </source>
</evidence>
<dbReference type="PROSITE" id="PS00668">
    <property type="entry name" value="COMPLEX1_ND1_2"/>
    <property type="match status" value="1"/>
</dbReference>
<dbReference type="Pfam" id="PF00146">
    <property type="entry name" value="NADHdh"/>
    <property type="match status" value="1"/>
</dbReference>
<keyword evidence="2 5" id="KW-0812">Transmembrane</keyword>
<feature type="transmembrane region" description="Helical" evidence="5">
    <location>
        <begin position="276"/>
        <end position="297"/>
    </location>
</feature>
<comment type="similarity">
    <text evidence="5 6">Belongs to the complex I subunit 1 family.</text>
</comment>
<dbReference type="RefSeq" id="WP_073128868.1">
    <property type="nucleotide sequence ID" value="NZ_FQZA01000007.1"/>
</dbReference>
<dbReference type="InterPro" id="IPR018086">
    <property type="entry name" value="NADH_UbQ_OxRdtase_su1_CS"/>
</dbReference>
<dbReference type="EC" id="7.1.1.-" evidence="5"/>
<keyword evidence="4 5" id="KW-0472">Membrane</keyword>
<evidence type="ECO:0000256" key="1">
    <source>
        <dbReference type="ARBA" id="ARBA00004141"/>
    </source>
</evidence>
<proteinExistence type="inferred from homology"/>
<reference evidence="7 8" key="1">
    <citation type="submission" date="2016-11" db="EMBL/GenBank/DDBJ databases">
        <authorList>
            <person name="Jaros S."/>
            <person name="Januszkiewicz K."/>
            <person name="Wedrychowicz H."/>
        </authorList>
    </citation>
    <scope>NUCLEOTIDE SEQUENCE [LARGE SCALE GENOMIC DNA]</scope>
    <source>
        <strain evidence="7 8">DSM 26892</strain>
    </source>
</reference>
<comment type="subcellular location">
    <subcellularLocation>
        <location evidence="5 6">Cell membrane</location>
        <topology evidence="5 6">Multi-pass membrane protein</topology>
    </subcellularLocation>
    <subcellularLocation>
        <location evidence="1">Membrane</location>
        <topology evidence="1">Multi-pass membrane protein</topology>
    </subcellularLocation>
</comment>
<keyword evidence="5" id="KW-0874">Quinone</keyword>
<feature type="transmembrane region" description="Helical" evidence="5">
    <location>
        <begin position="193"/>
        <end position="211"/>
    </location>
</feature>
<evidence type="ECO:0000256" key="2">
    <source>
        <dbReference type="ARBA" id="ARBA00022692"/>
    </source>
</evidence>
<feature type="transmembrane region" description="Helical" evidence="5">
    <location>
        <begin position="240"/>
        <end position="264"/>
    </location>
</feature>
<keyword evidence="3 5" id="KW-1133">Transmembrane helix</keyword>
<comment type="function">
    <text evidence="5">NDH-1 shuttles electrons from NADH, via FMN and iron-sulfur (Fe-S) centers, to quinones in the respiratory chain. The immediate electron acceptor for the enzyme in this species is believed to be ubiquinone. Couples the redox reaction to proton translocation (for every two electrons transferred, four hydrogen ions are translocated across the cytoplasmic membrane), and thus conserves the redox energy in a proton gradient. This subunit may bind ubiquinone.</text>
</comment>
<keyword evidence="5" id="KW-1003">Cell membrane</keyword>
<evidence type="ECO:0000256" key="4">
    <source>
        <dbReference type="ARBA" id="ARBA00023136"/>
    </source>
</evidence>
<sequence>MSEFLTTPAGIILIVAAQAGLIVTFVMVSLLFMVYGDRKIWAAVQMRRGPNVVGIFGLLQTVADALKYVLKEIVVPAGADRTVFLMAPLMSFVLAMLAWAVIPFNDTWVLADINVAVLFIFAISSLEVYGVIMGGWASNSKYPFLGSLRSAAQMISYEVSLGLIIIGVIITTGSLNFGDIVRAQDGNLGLFNWYWLPHFPMVFLFFISCLAETNRPPFDLPEAESELVAGYQVEYSSTPFLLFMAGEYIAIFLLCAVTTLLFFGGWLSPIPFLPDGAFWMVLKMAFFFFLFAMVKAVVPRYRYDQLMRLGWKVFLPFSLFWVVLVSFFAHFELFGGAYARWTVGG</sequence>
<feature type="transmembrane region" description="Helical" evidence="5">
    <location>
        <begin position="12"/>
        <end position="32"/>
    </location>
</feature>
<dbReference type="AlphaFoldDB" id="A0A1M6I710"/>
<feature type="transmembrane region" description="Helical" evidence="5">
    <location>
        <begin position="154"/>
        <end position="173"/>
    </location>
</feature>
<keyword evidence="5 6" id="KW-0520">NAD</keyword>
<protein>
    <recommendedName>
        <fullName evidence="5">NADH-quinone oxidoreductase subunit H</fullName>
        <ecNumber evidence="5">7.1.1.-</ecNumber>
    </recommendedName>
    <alternativeName>
        <fullName evidence="5">NADH dehydrogenase I subunit H</fullName>
    </alternativeName>
    <alternativeName>
        <fullName evidence="5">NDH-1 subunit H</fullName>
    </alternativeName>
</protein>
<comment type="subunit">
    <text evidence="5">NDH-1 is composed of 14 different subunits. Subunits NuoA, H, J, K, L, M, N constitute the membrane sector of the complex.</text>
</comment>
<name>A0A1M6I710_9RHOB</name>
<dbReference type="PANTHER" id="PTHR11432:SF3">
    <property type="entry name" value="NADH-UBIQUINONE OXIDOREDUCTASE CHAIN 1"/>
    <property type="match status" value="1"/>
</dbReference>
<organism evidence="7 8">
    <name type="scientific">Palleronia salina</name>
    <dbReference type="NCBI Taxonomy" id="313368"/>
    <lineage>
        <taxon>Bacteria</taxon>
        <taxon>Pseudomonadati</taxon>
        <taxon>Pseudomonadota</taxon>
        <taxon>Alphaproteobacteria</taxon>
        <taxon>Rhodobacterales</taxon>
        <taxon>Roseobacteraceae</taxon>
        <taxon>Palleronia</taxon>
    </lineage>
</organism>
<comment type="catalytic activity">
    <reaction evidence="5">
        <text>a quinone + NADH + 5 H(+)(in) = a quinol + NAD(+) + 4 H(+)(out)</text>
        <dbReference type="Rhea" id="RHEA:57888"/>
        <dbReference type="ChEBI" id="CHEBI:15378"/>
        <dbReference type="ChEBI" id="CHEBI:24646"/>
        <dbReference type="ChEBI" id="CHEBI:57540"/>
        <dbReference type="ChEBI" id="CHEBI:57945"/>
        <dbReference type="ChEBI" id="CHEBI:132124"/>
    </reaction>
</comment>
<dbReference type="GO" id="GO:0048038">
    <property type="term" value="F:quinone binding"/>
    <property type="evidence" value="ECO:0007669"/>
    <property type="project" value="UniProtKB-KW"/>
</dbReference>
<keyword evidence="5" id="KW-1278">Translocase</keyword>
<feature type="transmembrane region" description="Helical" evidence="5">
    <location>
        <begin position="108"/>
        <end position="133"/>
    </location>
</feature>
<dbReference type="PROSITE" id="PS00667">
    <property type="entry name" value="COMPLEX1_ND1_1"/>
    <property type="match status" value="1"/>
</dbReference>
<keyword evidence="5" id="KW-0830">Ubiquinone</keyword>
<evidence type="ECO:0000256" key="6">
    <source>
        <dbReference type="RuleBase" id="RU000471"/>
    </source>
</evidence>
<evidence type="ECO:0000313" key="7">
    <source>
        <dbReference type="EMBL" id="SHJ30204.1"/>
    </source>
</evidence>
<accession>A0A1M6I710</accession>
<dbReference type="GO" id="GO:0003954">
    <property type="term" value="F:NADH dehydrogenase activity"/>
    <property type="evidence" value="ECO:0007669"/>
    <property type="project" value="TreeGrafter"/>
</dbReference>
<evidence type="ECO:0000313" key="8">
    <source>
        <dbReference type="Proteomes" id="UP000184040"/>
    </source>
</evidence>
<keyword evidence="8" id="KW-1185">Reference proteome</keyword>